<reference evidence="2 3" key="1">
    <citation type="submission" date="2021-06" db="EMBL/GenBank/DDBJ databases">
        <title>Caerostris extrusa draft genome.</title>
        <authorList>
            <person name="Kono N."/>
            <person name="Arakawa K."/>
        </authorList>
    </citation>
    <scope>NUCLEOTIDE SEQUENCE [LARGE SCALE GENOMIC DNA]</scope>
</reference>
<comment type="caution">
    <text evidence="2">The sequence shown here is derived from an EMBL/GenBank/DDBJ whole genome shotgun (WGS) entry which is preliminary data.</text>
</comment>
<proteinExistence type="predicted"/>
<feature type="region of interest" description="Disordered" evidence="1">
    <location>
        <begin position="1"/>
        <end position="29"/>
    </location>
</feature>
<accession>A0AAV4S7I9</accession>
<evidence type="ECO:0000313" key="3">
    <source>
        <dbReference type="Proteomes" id="UP001054945"/>
    </source>
</evidence>
<keyword evidence="3" id="KW-1185">Reference proteome</keyword>
<dbReference type="EMBL" id="BPLR01009162">
    <property type="protein sequence ID" value="GIY29959.1"/>
    <property type="molecule type" value="Genomic_DNA"/>
</dbReference>
<feature type="compositionally biased region" description="Polar residues" evidence="1">
    <location>
        <begin position="18"/>
        <end position="29"/>
    </location>
</feature>
<organism evidence="2 3">
    <name type="scientific">Caerostris extrusa</name>
    <name type="common">Bark spider</name>
    <name type="synonym">Caerostris bankana</name>
    <dbReference type="NCBI Taxonomy" id="172846"/>
    <lineage>
        <taxon>Eukaryota</taxon>
        <taxon>Metazoa</taxon>
        <taxon>Ecdysozoa</taxon>
        <taxon>Arthropoda</taxon>
        <taxon>Chelicerata</taxon>
        <taxon>Arachnida</taxon>
        <taxon>Araneae</taxon>
        <taxon>Araneomorphae</taxon>
        <taxon>Entelegynae</taxon>
        <taxon>Araneoidea</taxon>
        <taxon>Araneidae</taxon>
        <taxon>Caerostris</taxon>
    </lineage>
</organism>
<dbReference type="Proteomes" id="UP001054945">
    <property type="component" value="Unassembled WGS sequence"/>
</dbReference>
<gene>
    <name evidence="2" type="ORF">CEXT_590931</name>
</gene>
<sequence>MGKKGVGRTDLERDGTAANDSGKTLTESQRGWQLHKVSDDFYWVGKGGSHVLLSSPPSDKGVRGIVKVLWGEDGSVHLEGYRGVRID</sequence>
<protein>
    <submittedName>
        <fullName evidence="2">Uncharacterized protein</fullName>
    </submittedName>
</protein>
<name>A0AAV4S7I9_CAEEX</name>
<dbReference type="AlphaFoldDB" id="A0AAV4S7I9"/>
<evidence type="ECO:0000313" key="2">
    <source>
        <dbReference type="EMBL" id="GIY29959.1"/>
    </source>
</evidence>
<evidence type="ECO:0000256" key="1">
    <source>
        <dbReference type="SAM" id="MobiDB-lite"/>
    </source>
</evidence>